<dbReference type="Proteomes" id="UP000256488">
    <property type="component" value="Unassembled WGS sequence"/>
</dbReference>
<comment type="caution">
    <text evidence="7">The sequence shown here is derived from an EMBL/GenBank/DDBJ whole genome shotgun (WGS) entry which is preliminary data.</text>
</comment>
<dbReference type="EMBL" id="NFZX01000012">
    <property type="protein sequence ID" value="RFA35563.1"/>
    <property type="molecule type" value="Genomic_DNA"/>
</dbReference>
<dbReference type="InterPro" id="IPR018114">
    <property type="entry name" value="TRYPSIN_HIS"/>
</dbReference>
<dbReference type="RefSeq" id="WP_116277958.1">
    <property type="nucleotide sequence ID" value="NZ_NFZX01000012.1"/>
</dbReference>
<dbReference type="InterPro" id="IPR043504">
    <property type="entry name" value="Peptidase_S1_PA_chymotrypsin"/>
</dbReference>
<dbReference type="GO" id="GO:0006508">
    <property type="term" value="P:proteolysis"/>
    <property type="evidence" value="ECO:0007669"/>
    <property type="project" value="UniProtKB-KW"/>
</dbReference>
<sequence>MLSPLVVNAETEKDDPISKLPIENSFTKEEIQYLKEMFNKDSVQKFSQPSFSPFSIKKGPQALSIKGAATPLEQYNKSSTIAPISLDEFSLLTKERVRVTNTTDSSPYNAATRIAILIHDDGVSSCSGAFISPTHILTAAHCVYDKHANAYHKAFVALPSENGYQTPYGIKSATNAWITSSWRDADTPSTPGHIYRSSVVYDFAVIKVDSSHPNQLTTSSWNTIGTGMNGIGYPGDETEFGQNNQRLWYMYRSPGNIQSLNNGVLEHDAHITSGQSGGAY</sequence>
<keyword evidence="2 6" id="KW-0645">Protease</keyword>
<dbReference type="SUPFAM" id="SSF50494">
    <property type="entry name" value="Trypsin-like serine proteases"/>
    <property type="match status" value="1"/>
</dbReference>
<keyword evidence="5 6" id="KW-0720">Serine protease</keyword>
<name>A0A3E0WTP7_9BACI</name>
<dbReference type="Pfam" id="PF13365">
    <property type="entry name" value="Trypsin_2"/>
    <property type="match status" value="1"/>
</dbReference>
<evidence type="ECO:0000256" key="5">
    <source>
        <dbReference type="ARBA" id="ARBA00022825"/>
    </source>
</evidence>
<dbReference type="PROSITE" id="PS00134">
    <property type="entry name" value="TRYPSIN_HIS"/>
    <property type="match status" value="1"/>
</dbReference>
<evidence type="ECO:0000313" key="7">
    <source>
        <dbReference type="EMBL" id="RFA35563.1"/>
    </source>
</evidence>
<comment type="similarity">
    <text evidence="1 6">Belongs to the peptidase S1B family.</text>
</comment>
<evidence type="ECO:0000313" key="8">
    <source>
        <dbReference type="Proteomes" id="UP000256488"/>
    </source>
</evidence>
<dbReference type="InterPro" id="IPR050966">
    <property type="entry name" value="Glutamyl_endopeptidase"/>
</dbReference>
<evidence type="ECO:0000256" key="3">
    <source>
        <dbReference type="ARBA" id="ARBA00022729"/>
    </source>
</evidence>
<protein>
    <recommendedName>
        <fullName evidence="6">Serine protease</fullName>
        <ecNumber evidence="6">3.4.21.-</ecNumber>
    </recommendedName>
</protein>
<keyword evidence="3" id="KW-0732">Signal</keyword>
<dbReference type="InterPro" id="IPR008256">
    <property type="entry name" value="Peptidase_S1B"/>
</dbReference>
<dbReference type="PRINTS" id="PR00839">
    <property type="entry name" value="V8PROTEASE"/>
</dbReference>
<dbReference type="GO" id="GO:0004252">
    <property type="term" value="F:serine-type endopeptidase activity"/>
    <property type="evidence" value="ECO:0007669"/>
    <property type="project" value="InterPro"/>
</dbReference>
<dbReference type="PANTHER" id="PTHR15462">
    <property type="entry name" value="SERINE PROTEASE"/>
    <property type="match status" value="1"/>
</dbReference>
<organism evidence="7 8">
    <name type="scientific">Virgibacillus dokdonensis</name>
    <dbReference type="NCBI Taxonomy" id="302167"/>
    <lineage>
        <taxon>Bacteria</taxon>
        <taxon>Bacillati</taxon>
        <taxon>Bacillota</taxon>
        <taxon>Bacilli</taxon>
        <taxon>Bacillales</taxon>
        <taxon>Bacillaceae</taxon>
        <taxon>Virgibacillus</taxon>
    </lineage>
</organism>
<reference evidence="7 8" key="1">
    <citation type="submission" date="2017-05" db="EMBL/GenBank/DDBJ databases">
        <title>Virgibacillus sp. AK90 isolated from a saltern of Kakinada, India.</title>
        <authorList>
            <person name="Gupta V."/>
            <person name="Sidhu C."/>
            <person name="Korpole S."/>
            <person name="Pinnaka A.K."/>
        </authorList>
    </citation>
    <scope>NUCLEOTIDE SEQUENCE [LARGE SCALE GENOMIC DNA]</scope>
    <source>
        <strain evidence="7 8">AK90</strain>
    </source>
</reference>
<keyword evidence="4 6" id="KW-0378">Hydrolase</keyword>
<evidence type="ECO:0000256" key="1">
    <source>
        <dbReference type="ARBA" id="ARBA00008764"/>
    </source>
</evidence>
<dbReference type="Gene3D" id="2.40.10.10">
    <property type="entry name" value="Trypsin-like serine proteases"/>
    <property type="match status" value="2"/>
</dbReference>
<proteinExistence type="inferred from homology"/>
<accession>A0A3E0WTP7</accession>
<gene>
    <name evidence="7" type="ORF">CAI16_07950</name>
</gene>
<dbReference type="AlphaFoldDB" id="A0A3E0WTP7"/>
<dbReference type="PANTHER" id="PTHR15462:SF8">
    <property type="entry name" value="SERINE PROTEASE"/>
    <property type="match status" value="1"/>
</dbReference>
<evidence type="ECO:0000256" key="4">
    <source>
        <dbReference type="ARBA" id="ARBA00022801"/>
    </source>
</evidence>
<dbReference type="InterPro" id="IPR009003">
    <property type="entry name" value="Peptidase_S1_PA"/>
</dbReference>
<dbReference type="EC" id="3.4.21.-" evidence="6"/>
<evidence type="ECO:0000256" key="6">
    <source>
        <dbReference type="RuleBase" id="RU004296"/>
    </source>
</evidence>
<evidence type="ECO:0000256" key="2">
    <source>
        <dbReference type="ARBA" id="ARBA00022670"/>
    </source>
</evidence>